<evidence type="ECO:0000256" key="3">
    <source>
        <dbReference type="ARBA" id="ARBA00022461"/>
    </source>
</evidence>
<comment type="subcellular location">
    <subcellularLocation>
        <location evidence="1">Membrane</location>
        <topology evidence="1">Multi-pass membrane protein</topology>
    </subcellularLocation>
</comment>
<dbReference type="AlphaFoldDB" id="V9KZ63"/>
<sequence>MDLARALALSRREAICHPAPRKPWRFPVKSHRCPPSFPLLLSLPPSPSPSPSPFTHSPSPGRSSEFIRSCKFNRVSCDNNNYTTFSHPRYGTCYTLNTGPVSWRVLGPGSANGLTLTLQVGEGLRFLTPGFGVRLMVHDPKQTPILEDDGIDLLPGLETSVSLRLESVRRLGGGLSDCTKDGKGVEIENLYDSSYSQQTCVRSCFQALMTLRCNCSYFFYNKPKNSHYCNSRSHPDWGHCYYKLYEEFIAEKLNCFEKCPKLCDQSLYHITVGHSKWPSKQVESWMRPFLSNKKDFNVRKDFAKLNVYFEALSYREIEEISAISVMELLSSLGGEVSVWFGGSVLSGFELLELLLDFLVLSIALLKASVWRGH</sequence>
<dbReference type="Pfam" id="PF00858">
    <property type="entry name" value="ASC"/>
    <property type="match status" value="1"/>
</dbReference>
<dbReference type="EMBL" id="JW872093">
    <property type="protein sequence ID" value="AFP04611.1"/>
    <property type="molecule type" value="mRNA"/>
</dbReference>
<evidence type="ECO:0000256" key="11">
    <source>
        <dbReference type="RuleBase" id="RU000679"/>
    </source>
</evidence>
<keyword evidence="10 11" id="KW-0407">Ion channel</keyword>
<keyword evidence="2 11" id="KW-0813">Transport</keyword>
<accession>V9KZ63</accession>
<name>V9KZ63_CALMI</name>
<keyword evidence="4 11" id="KW-0812">Transmembrane</keyword>
<evidence type="ECO:0000256" key="4">
    <source>
        <dbReference type="ARBA" id="ARBA00022692"/>
    </source>
</evidence>
<protein>
    <submittedName>
        <fullName evidence="12">Amiloride-sensitive sodium channel subunit alpha-like protein</fullName>
    </submittedName>
</protein>
<evidence type="ECO:0000256" key="7">
    <source>
        <dbReference type="ARBA" id="ARBA00023065"/>
    </source>
</evidence>
<dbReference type="GO" id="GO:0015280">
    <property type="term" value="F:ligand-gated sodium channel activity"/>
    <property type="evidence" value="ECO:0007669"/>
    <property type="project" value="TreeGrafter"/>
</dbReference>
<reference evidence="12" key="1">
    <citation type="journal article" date="2014" name="Nature">
        <title>Elephant shark genome provides unique insights into gnathostome evolution.</title>
        <authorList>
            <consortium name="International Elephant Shark Genome Sequencing Consortium"/>
            <person name="Venkatesh B."/>
            <person name="Lee A.P."/>
            <person name="Ravi V."/>
            <person name="Maurya A.K."/>
            <person name="Lian M.M."/>
            <person name="Swann J.B."/>
            <person name="Ohta Y."/>
            <person name="Flajnik M.F."/>
            <person name="Sutoh Y."/>
            <person name="Kasahara M."/>
            <person name="Hoon S."/>
            <person name="Gangu V."/>
            <person name="Roy S.W."/>
            <person name="Irimia M."/>
            <person name="Korzh V."/>
            <person name="Kondrychyn I."/>
            <person name="Lim Z.W."/>
            <person name="Tay B.H."/>
            <person name="Tohari S."/>
            <person name="Kong K.W."/>
            <person name="Ho S."/>
            <person name="Lorente-Galdos B."/>
            <person name="Quilez J."/>
            <person name="Marques-Bonet T."/>
            <person name="Raney B.J."/>
            <person name="Ingham P.W."/>
            <person name="Tay A."/>
            <person name="Hillier L.W."/>
            <person name="Minx P."/>
            <person name="Boehm T."/>
            <person name="Wilson R.K."/>
            <person name="Brenner S."/>
            <person name="Warren W.C."/>
        </authorList>
    </citation>
    <scope>NUCLEOTIDE SEQUENCE</scope>
    <source>
        <tissue evidence="12">Kidney</tissue>
    </source>
</reference>
<keyword evidence="8" id="KW-0472">Membrane</keyword>
<dbReference type="Gene3D" id="1.10.287.770">
    <property type="entry name" value="YojJ-like"/>
    <property type="match status" value="1"/>
</dbReference>
<evidence type="ECO:0000256" key="6">
    <source>
        <dbReference type="ARBA" id="ARBA00023053"/>
    </source>
</evidence>
<evidence type="ECO:0000256" key="10">
    <source>
        <dbReference type="ARBA" id="ARBA00023303"/>
    </source>
</evidence>
<keyword evidence="9 11" id="KW-0739">Sodium transport</keyword>
<dbReference type="Gene3D" id="2.60.470.10">
    <property type="entry name" value="Acid-sensing ion channels like domains"/>
    <property type="match status" value="1"/>
</dbReference>
<keyword evidence="7 11" id="KW-0406">Ion transport</keyword>
<evidence type="ECO:0000313" key="12">
    <source>
        <dbReference type="EMBL" id="AFP04611.1"/>
    </source>
</evidence>
<evidence type="ECO:0000256" key="9">
    <source>
        <dbReference type="ARBA" id="ARBA00023201"/>
    </source>
</evidence>
<keyword evidence="3 11" id="KW-0894">Sodium channel</keyword>
<keyword evidence="5" id="KW-1133">Transmembrane helix</keyword>
<organism evidence="12">
    <name type="scientific">Callorhinchus milii</name>
    <name type="common">Ghost shark</name>
    <dbReference type="NCBI Taxonomy" id="7868"/>
    <lineage>
        <taxon>Eukaryota</taxon>
        <taxon>Metazoa</taxon>
        <taxon>Chordata</taxon>
        <taxon>Craniata</taxon>
        <taxon>Vertebrata</taxon>
        <taxon>Chondrichthyes</taxon>
        <taxon>Holocephali</taxon>
        <taxon>Chimaeriformes</taxon>
        <taxon>Callorhinchidae</taxon>
        <taxon>Callorhinchus</taxon>
    </lineage>
</organism>
<keyword evidence="6" id="KW-0915">Sodium</keyword>
<dbReference type="InterPro" id="IPR001873">
    <property type="entry name" value="ENaC"/>
</dbReference>
<dbReference type="GO" id="GO:0005886">
    <property type="term" value="C:plasma membrane"/>
    <property type="evidence" value="ECO:0007669"/>
    <property type="project" value="TreeGrafter"/>
</dbReference>
<evidence type="ECO:0000256" key="1">
    <source>
        <dbReference type="ARBA" id="ARBA00004141"/>
    </source>
</evidence>
<proteinExistence type="evidence at transcript level"/>
<evidence type="ECO:0000256" key="8">
    <source>
        <dbReference type="ARBA" id="ARBA00023136"/>
    </source>
</evidence>
<dbReference type="PRINTS" id="PR01078">
    <property type="entry name" value="AMINACHANNEL"/>
</dbReference>
<dbReference type="PANTHER" id="PTHR11690">
    <property type="entry name" value="AMILORIDE-SENSITIVE SODIUM CHANNEL-RELATED"/>
    <property type="match status" value="1"/>
</dbReference>
<comment type="similarity">
    <text evidence="11">Belongs to the amiloride-sensitive sodium channel (TC 1.A.6) family.</text>
</comment>
<dbReference type="PANTHER" id="PTHR11690:SF132">
    <property type="entry name" value="AMILORIDE-SENSITIVE SODIUM CHANNEL SUBUNIT DELTA"/>
    <property type="match status" value="1"/>
</dbReference>
<evidence type="ECO:0000256" key="2">
    <source>
        <dbReference type="ARBA" id="ARBA00022448"/>
    </source>
</evidence>
<evidence type="ECO:0000256" key="5">
    <source>
        <dbReference type="ARBA" id="ARBA00022989"/>
    </source>
</evidence>